<protein>
    <submittedName>
        <fullName evidence="1">Uncharacterized protein</fullName>
    </submittedName>
</protein>
<dbReference type="AlphaFoldDB" id="A0A4Z2E4S5"/>
<gene>
    <name evidence="1" type="ORF">EYF80_066119</name>
</gene>
<keyword evidence="2" id="KW-1185">Reference proteome</keyword>
<reference evidence="1 2" key="1">
    <citation type="submission" date="2019-03" db="EMBL/GenBank/DDBJ databases">
        <title>First draft genome of Liparis tanakae, snailfish: a comprehensive survey of snailfish specific genes.</title>
        <authorList>
            <person name="Kim W."/>
            <person name="Song I."/>
            <person name="Jeong J.-H."/>
            <person name="Kim D."/>
            <person name="Kim S."/>
            <person name="Ryu S."/>
            <person name="Song J.Y."/>
            <person name="Lee S.K."/>
        </authorList>
    </citation>
    <scope>NUCLEOTIDE SEQUENCE [LARGE SCALE GENOMIC DNA]</scope>
    <source>
        <tissue evidence="1">Muscle</tissue>
    </source>
</reference>
<name>A0A4Z2E4S5_9TELE</name>
<proteinExistence type="predicted"/>
<accession>A0A4Z2E4S5</accession>
<dbReference type="EMBL" id="SRLO01017447">
    <property type="protein sequence ID" value="TNN23758.1"/>
    <property type="molecule type" value="Genomic_DNA"/>
</dbReference>
<evidence type="ECO:0000313" key="1">
    <source>
        <dbReference type="EMBL" id="TNN23758.1"/>
    </source>
</evidence>
<comment type="caution">
    <text evidence="1">The sequence shown here is derived from an EMBL/GenBank/DDBJ whole genome shotgun (WGS) entry which is preliminary data.</text>
</comment>
<sequence>MTPVHYALEGNPARQPIDVQEVNFSKCHTQHNNVHTNIMYRISYLSPSPKKAVEQLGKVCSGSGDGPASGQVIAGSQKNHNIRRSLDNSISDLRQQVPCTGPRNGQDTDRKICWGLHKTIHDAS</sequence>
<organism evidence="1 2">
    <name type="scientific">Liparis tanakae</name>
    <name type="common">Tanaka's snailfish</name>
    <dbReference type="NCBI Taxonomy" id="230148"/>
    <lineage>
        <taxon>Eukaryota</taxon>
        <taxon>Metazoa</taxon>
        <taxon>Chordata</taxon>
        <taxon>Craniata</taxon>
        <taxon>Vertebrata</taxon>
        <taxon>Euteleostomi</taxon>
        <taxon>Actinopterygii</taxon>
        <taxon>Neopterygii</taxon>
        <taxon>Teleostei</taxon>
        <taxon>Neoteleostei</taxon>
        <taxon>Acanthomorphata</taxon>
        <taxon>Eupercaria</taxon>
        <taxon>Perciformes</taxon>
        <taxon>Cottioidei</taxon>
        <taxon>Cottales</taxon>
        <taxon>Liparidae</taxon>
        <taxon>Liparis</taxon>
    </lineage>
</organism>
<evidence type="ECO:0000313" key="2">
    <source>
        <dbReference type="Proteomes" id="UP000314294"/>
    </source>
</evidence>
<dbReference type="Proteomes" id="UP000314294">
    <property type="component" value="Unassembled WGS sequence"/>
</dbReference>